<sequence>MTESSAPAVQQSTANGGLPKRPAARVLTRRGFLSAGALAAATVALAGCGAAPDGAQAEAAEGGSGSQTLRVGMEAAYAPYNWQVTEASDTTIPIENVSGAYADGYDVQVAKHVAAALDREPVAVKLSFDGLIDALASGQIDVIIAGMAPTEERRQSIDFSDPYFEGTYGLFVREGSPYEDAKTLVDLSGASVVGQKGTKLDDIIDEIPGVVHMTPLPSVPNVLAALQQGAADAATYNMENEAAYLRSNPGIVPVRFDEGEGFPDVVTTGVGVAKGNDDMLAVINGALADLSDAERQELWDGAVERQPE</sequence>
<name>A0AAV5B208_9ACTN</name>
<dbReference type="InterPro" id="IPR006311">
    <property type="entry name" value="TAT_signal"/>
</dbReference>
<dbReference type="RefSeq" id="WP_265590519.1">
    <property type="nucleotide sequence ID" value="NZ_BQKC01000001.1"/>
</dbReference>
<evidence type="ECO:0000256" key="1">
    <source>
        <dbReference type="ARBA" id="ARBA00022729"/>
    </source>
</evidence>
<dbReference type="Pfam" id="PF00497">
    <property type="entry name" value="SBP_bac_3"/>
    <property type="match status" value="1"/>
</dbReference>
<feature type="domain" description="Solute-binding protein family 3/N-terminal" evidence="3">
    <location>
        <begin position="68"/>
        <end position="303"/>
    </location>
</feature>
<dbReference type="Gene3D" id="3.40.190.10">
    <property type="entry name" value="Periplasmic binding protein-like II"/>
    <property type="match status" value="2"/>
</dbReference>
<accession>A0AAV5B208</accession>
<dbReference type="SMART" id="SM00062">
    <property type="entry name" value="PBPb"/>
    <property type="match status" value="1"/>
</dbReference>
<evidence type="ECO:0000313" key="5">
    <source>
        <dbReference type="Proteomes" id="UP001055025"/>
    </source>
</evidence>
<dbReference type="EMBL" id="BQKC01000001">
    <property type="protein sequence ID" value="GJM54656.1"/>
    <property type="molecule type" value="Genomic_DNA"/>
</dbReference>
<dbReference type="Proteomes" id="UP001055025">
    <property type="component" value="Unassembled WGS sequence"/>
</dbReference>
<evidence type="ECO:0000313" key="4">
    <source>
        <dbReference type="EMBL" id="GJM54656.1"/>
    </source>
</evidence>
<dbReference type="SUPFAM" id="SSF53850">
    <property type="entry name" value="Periplasmic binding protein-like II"/>
    <property type="match status" value="1"/>
</dbReference>
<dbReference type="AlphaFoldDB" id="A0AAV5B208"/>
<evidence type="ECO:0000259" key="3">
    <source>
        <dbReference type="SMART" id="SM00062"/>
    </source>
</evidence>
<keyword evidence="1" id="KW-0732">Signal</keyword>
<dbReference type="PANTHER" id="PTHR35936">
    <property type="entry name" value="MEMBRANE-BOUND LYTIC MUREIN TRANSGLYCOSYLASE F"/>
    <property type="match status" value="1"/>
</dbReference>
<proteinExistence type="predicted"/>
<comment type="caution">
    <text evidence="4">The sequence shown here is derived from an EMBL/GenBank/DDBJ whole genome shotgun (WGS) entry which is preliminary data.</text>
</comment>
<gene>
    <name evidence="4" type="ORF">ATOP_03110</name>
</gene>
<dbReference type="PROSITE" id="PS51318">
    <property type="entry name" value="TAT"/>
    <property type="match status" value="1"/>
</dbReference>
<organism evidence="4 5">
    <name type="scientific">Granulimonas faecalis</name>
    <dbReference type="NCBI Taxonomy" id="2894155"/>
    <lineage>
        <taxon>Bacteria</taxon>
        <taxon>Bacillati</taxon>
        <taxon>Actinomycetota</taxon>
        <taxon>Coriobacteriia</taxon>
        <taxon>Coriobacteriales</taxon>
        <taxon>Kribbibacteriaceae</taxon>
        <taxon>Granulimonas</taxon>
    </lineage>
</organism>
<reference evidence="4" key="1">
    <citation type="journal article" date="2022" name="Int. J. Syst. Evol. Microbiol.">
        <title>Granulimonas faecalis gen. nov., sp. nov., and Leptogranulimonas caecicola gen. nov., sp. nov., novel lactate-producing Atopobiaceae bacteria isolated from mouse intestines, and an emended description of the family Atopobiaceae.</title>
        <authorList>
            <person name="Morinaga K."/>
            <person name="Kusada H."/>
            <person name="Sakamoto S."/>
            <person name="Murakami T."/>
            <person name="Toyoda A."/>
            <person name="Mori H."/>
            <person name="Meng X.Y."/>
            <person name="Takashino M."/>
            <person name="Murotomi K."/>
            <person name="Tamaki H."/>
        </authorList>
    </citation>
    <scope>NUCLEOTIDE SEQUENCE</scope>
    <source>
        <strain evidence="4">OPF53</strain>
    </source>
</reference>
<keyword evidence="5" id="KW-1185">Reference proteome</keyword>
<dbReference type="CDD" id="cd13627">
    <property type="entry name" value="PBP2_AA_binding_like_2"/>
    <property type="match status" value="1"/>
</dbReference>
<dbReference type="PANTHER" id="PTHR35936:SF17">
    <property type="entry name" value="ARGININE-BINDING EXTRACELLULAR PROTEIN ARTP"/>
    <property type="match status" value="1"/>
</dbReference>
<evidence type="ECO:0000256" key="2">
    <source>
        <dbReference type="SAM" id="MobiDB-lite"/>
    </source>
</evidence>
<dbReference type="InterPro" id="IPR001638">
    <property type="entry name" value="Solute-binding_3/MltF_N"/>
</dbReference>
<feature type="compositionally biased region" description="Polar residues" evidence="2">
    <location>
        <begin position="1"/>
        <end position="15"/>
    </location>
</feature>
<protein>
    <recommendedName>
        <fullName evidence="3">Solute-binding protein family 3/N-terminal domain-containing protein</fullName>
    </recommendedName>
</protein>
<feature type="region of interest" description="Disordered" evidence="2">
    <location>
        <begin position="1"/>
        <end position="21"/>
    </location>
</feature>